<protein>
    <submittedName>
        <fullName evidence="1">Uncharacterized protein</fullName>
    </submittedName>
</protein>
<organism evidence="1 2">
    <name type="scientific">Avena sativa</name>
    <name type="common">Oat</name>
    <dbReference type="NCBI Taxonomy" id="4498"/>
    <lineage>
        <taxon>Eukaryota</taxon>
        <taxon>Viridiplantae</taxon>
        <taxon>Streptophyta</taxon>
        <taxon>Embryophyta</taxon>
        <taxon>Tracheophyta</taxon>
        <taxon>Spermatophyta</taxon>
        <taxon>Magnoliopsida</taxon>
        <taxon>Liliopsida</taxon>
        <taxon>Poales</taxon>
        <taxon>Poaceae</taxon>
        <taxon>BOP clade</taxon>
        <taxon>Pooideae</taxon>
        <taxon>Poodae</taxon>
        <taxon>Poeae</taxon>
        <taxon>Poeae Chloroplast Group 1 (Aveneae type)</taxon>
        <taxon>Aveninae</taxon>
        <taxon>Avena</taxon>
    </lineage>
</organism>
<dbReference type="Proteomes" id="UP001732700">
    <property type="component" value="Chromosome 4C"/>
</dbReference>
<sequence>MELRKAICNKLQEENGLSYSTDQVLIPAPFWVSYPEMARLAGATPVILPTSISDNFLLKPESLASVITEKSRLLILCSPSNPTGSVYPRELLEEIAAIVKKYPRLLVLSDEIYEHIIYHPAKHTSFAALPGMWDRTLTVNGFSKYTSGASSISQKAGLAALNLGYAGGEAVSTMVKAFQERRDYLVRSFRELPGVKISEPQGAFYLFIDFSSYYGSEVEGFGTIKDSETLCMFLLEKAQMHLEMTRAFVSLTLLHFQRCKMQRRR</sequence>
<accession>A0ACD5WZ67</accession>
<reference evidence="1" key="1">
    <citation type="submission" date="2021-05" db="EMBL/GenBank/DDBJ databases">
        <authorList>
            <person name="Scholz U."/>
            <person name="Mascher M."/>
            <person name="Fiebig A."/>
        </authorList>
    </citation>
    <scope>NUCLEOTIDE SEQUENCE [LARGE SCALE GENOMIC DNA]</scope>
</reference>
<dbReference type="EnsemblPlants" id="AVESA.00010b.r2.4CG1323740.3">
    <property type="protein sequence ID" value="AVESA.00010b.r2.4CG1323740.3.CDS"/>
    <property type="gene ID" value="AVESA.00010b.r2.4CG1323740"/>
</dbReference>
<reference evidence="1" key="2">
    <citation type="submission" date="2025-09" db="UniProtKB">
        <authorList>
            <consortium name="EnsemblPlants"/>
        </authorList>
    </citation>
    <scope>IDENTIFICATION</scope>
</reference>
<name>A0ACD5WZ67_AVESA</name>
<keyword evidence="2" id="KW-1185">Reference proteome</keyword>
<proteinExistence type="predicted"/>
<evidence type="ECO:0000313" key="1">
    <source>
        <dbReference type="EnsemblPlants" id="AVESA.00010b.r2.4CG1323740.3.CDS"/>
    </source>
</evidence>
<evidence type="ECO:0000313" key="2">
    <source>
        <dbReference type="Proteomes" id="UP001732700"/>
    </source>
</evidence>